<evidence type="ECO:0000256" key="2">
    <source>
        <dbReference type="ARBA" id="ARBA00008122"/>
    </source>
</evidence>
<keyword evidence="5" id="KW-0010">Activator</keyword>
<dbReference type="OMA" id="FTFMQME"/>
<dbReference type="PROSITE" id="PS51666">
    <property type="entry name" value="QLQ"/>
    <property type="match status" value="1"/>
</dbReference>
<comment type="similarity">
    <text evidence="2 5">Belongs to the GRF family.</text>
</comment>
<comment type="caution">
    <text evidence="4">Lacks conserved residue(s) required for the propagation of feature annotation.</text>
</comment>
<dbReference type="InterPro" id="IPR031137">
    <property type="entry name" value="GRF"/>
</dbReference>
<gene>
    <name evidence="8" type="ORF">Ccrd_007945</name>
</gene>
<comment type="caution">
    <text evidence="8">The sequence shown here is derived from an EMBL/GenBank/DDBJ whole genome shotgun (WGS) entry which is preliminary data.</text>
</comment>
<dbReference type="Proteomes" id="UP000243975">
    <property type="component" value="Unassembled WGS sequence"/>
</dbReference>
<dbReference type="PROSITE" id="PS51667">
    <property type="entry name" value="WRC"/>
    <property type="match status" value="1"/>
</dbReference>
<keyword evidence="9" id="KW-1185">Reference proteome</keyword>
<dbReference type="InterPro" id="IPR014977">
    <property type="entry name" value="WRC_dom"/>
</dbReference>
<feature type="domain" description="QLQ" evidence="6">
    <location>
        <begin position="42"/>
        <end position="77"/>
    </location>
</feature>
<keyword evidence="3 5" id="KW-0539">Nucleus</keyword>
<evidence type="ECO:0000256" key="1">
    <source>
        <dbReference type="ARBA" id="ARBA00004123"/>
    </source>
</evidence>
<dbReference type="PANTHER" id="PTHR31602">
    <property type="entry name" value="GROWTH-REGULATING FACTOR 5"/>
    <property type="match status" value="1"/>
</dbReference>
<dbReference type="PANTHER" id="PTHR31602:SF81">
    <property type="entry name" value="GROWTH-REGULATING FACTOR 9"/>
    <property type="match status" value="1"/>
</dbReference>
<comment type="function">
    <text evidence="5">Transcription activator.</text>
</comment>
<dbReference type="SMART" id="SM00951">
    <property type="entry name" value="QLQ"/>
    <property type="match status" value="1"/>
</dbReference>
<dbReference type="GO" id="GO:0099402">
    <property type="term" value="P:plant organ development"/>
    <property type="evidence" value="ECO:0007669"/>
    <property type="project" value="UniProtKB-ARBA"/>
</dbReference>
<dbReference type="Gramene" id="KVH90118">
    <property type="protein sequence ID" value="KVH90118"/>
    <property type="gene ID" value="Ccrd_007945"/>
</dbReference>
<comment type="subcellular location">
    <subcellularLocation>
        <location evidence="1 5">Nucleus</location>
    </subcellularLocation>
</comment>
<evidence type="ECO:0000256" key="5">
    <source>
        <dbReference type="RuleBase" id="RU367127"/>
    </source>
</evidence>
<dbReference type="GO" id="GO:0006351">
    <property type="term" value="P:DNA-templated transcription"/>
    <property type="evidence" value="ECO:0007669"/>
    <property type="project" value="UniProtKB-UniRule"/>
</dbReference>
<dbReference type="STRING" id="59895.A0A103XG44"/>
<dbReference type="Pfam" id="PF08880">
    <property type="entry name" value="QLQ"/>
    <property type="match status" value="1"/>
</dbReference>
<feature type="domain" description="WRC" evidence="7">
    <location>
        <begin position="101"/>
        <end position="145"/>
    </location>
</feature>
<dbReference type="GO" id="GO:0005634">
    <property type="term" value="C:nucleus"/>
    <property type="evidence" value="ECO:0007669"/>
    <property type="project" value="UniProtKB-SubCell"/>
</dbReference>
<sequence length="160" mass="17643">MEAVVGLVMNGVEGSASSTDSSSFLLQNSNYMSVISRNGGLGFTFMQMEELKLQALIYKYVEAGLPVPSHLILPIWNSVLTSLSGSGCDRSLYDNYKNSMEAEPGRCKRTDGKKWRCGKEVVIGHKYCERHLHRGRSRSRKDVEADAIAATAIDASHKNL</sequence>
<dbReference type="InterPro" id="IPR014978">
    <property type="entry name" value="Gln-Leu-Gln_QLQ"/>
</dbReference>
<evidence type="ECO:0000259" key="6">
    <source>
        <dbReference type="PROSITE" id="PS51666"/>
    </source>
</evidence>
<keyword evidence="5" id="KW-0805">Transcription regulation</keyword>
<comment type="domain">
    <text evidence="5">The QLQ domain and WRC domain may be involved in protein-protein interaction and DNA-binding, respectively.</text>
</comment>
<evidence type="ECO:0000313" key="9">
    <source>
        <dbReference type="Proteomes" id="UP000243975"/>
    </source>
</evidence>
<evidence type="ECO:0000256" key="3">
    <source>
        <dbReference type="ARBA" id="ARBA00023242"/>
    </source>
</evidence>
<name>A0A103XG44_CYNCS</name>
<dbReference type="OrthoDB" id="1927209at2759"/>
<proteinExistence type="inferred from homology"/>
<evidence type="ECO:0000313" key="8">
    <source>
        <dbReference type="EMBL" id="KVH90118.1"/>
    </source>
</evidence>
<dbReference type="GO" id="GO:0005524">
    <property type="term" value="F:ATP binding"/>
    <property type="evidence" value="ECO:0007669"/>
    <property type="project" value="UniProtKB-UniRule"/>
</dbReference>
<dbReference type="GO" id="GO:0006355">
    <property type="term" value="P:regulation of DNA-templated transcription"/>
    <property type="evidence" value="ECO:0007669"/>
    <property type="project" value="InterPro"/>
</dbReference>
<dbReference type="AlphaFoldDB" id="A0A103XG44"/>
<evidence type="ECO:0000256" key="4">
    <source>
        <dbReference type="PROSITE-ProRule" id="PRU01002"/>
    </source>
</evidence>
<evidence type="ECO:0000259" key="7">
    <source>
        <dbReference type="PROSITE" id="PS51667"/>
    </source>
</evidence>
<protein>
    <recommendedName>
        <fullName evidence="5">Growth-regulating factor</fullName>
    </recommendedName>
</protein>
<dbReference type="EMBL" id="LEKV01005118">
    <property type="protein sequence ID" value="KVH90118.1"/>
    <property type="molecule type" value="Genomic_DNA"/>
</dbReference>
<reference evidence="8 9" key="1">
    <citation type="journal article" date="2016" name="Sci. Rep.">
        <title>The genome sequence of the outbreeding globe artichoke constructed de novo incorporating a phase-aware low-pass sequencing strategy of F1 progeny.</title>
        <authorList>
            <person name="Scaglione D."/>
            <person name="Reyes-Chin-Wo S."/>
            <person name="Acquadro A."/>
            <person name="Froenicke L."/>
            <person name="Portis E."/>
            <person name="Beitel C."/>
            <person name="Tirone M."/>
            <person name="Mauro R."/>
            <person name="Lo Monaco A."/>
            <person name="Mauromicale G."/>
            <person name="Faccioli P."/>
            <person name="Cattivelli L."/>
            <person name="Rieseberg L."/>
            <person name="Michelmore R."/>
            <person name="Lanteri S."/>
        </authorList>
    </citation>
    <scope>NUCLEOTIDE SEQUENCE [LARGE SCALE GENOMIC DNA]</scope>
    <source>
        <strain evidence="8">2C</strain>
    </source>
</reference>
<dbReference type="Pfam" id="PF08879">
    <property type="entry name" value="WRC"/>
    <property type="match status" value="1"/>
</dbReference>
<keyword evidence="5" id="KW-0804">Transcription</keyword>
<organism evidence="8 9">
    <name type="scientific">Cynara cardunculus var. scolymus</name>
    <name type="common">Globe artichoke</name>
    <name type="synonym">Cynara scolymus</name>
    <dbReference type="NCBI Taxonomy" id="59895"/>
    <lineage>
        <taxon>Eukaryota</taxon>
        <taxon>Viridiplantae</taxon>
        <taxon>Streptophyta</taxon>
        <taxon>Embryophyta</taxon>
        <taxon>Tracheophyta</taxon>
        <taxon>Spermatophyta</taxon>
        <taxon>Magnoliopsida</taxon>
        <taxon>eudicotyledons</taxon>
        <taxon>Gunneridae</taxon>
        <taxon>Pentapetalae</taxon>
        <taxon>asterids</taxon>
        <taxon>campanulids</taxon>
        <taxon>Asterales</taxon>
        <taxon>Asteraceae</taxon>
        <taxon>Carduoideae</taxon>
        <taxon>Cardueae</taxon>
        <taxon>Carduinae</taxon>
        <taxon>Cynara</taxon>
    </lineage>
</organism>
<accession>A0A103XG44</accession>